<accession>A0ABW8YVL0</accession>
<gene>
    <name evidence="4" type="ORF">ABS766_07955</name>
</gene>
<dbReference type="Pfam" id="PF01075">
    <property type="entry name" value="Glyco_transf_9"/>
    <property type="match status" value="1"/>
</dbReference>
<dbReference type="Proteomes" id="UP001629156">
    <property type="component" value="Unassembled WGS sequence"/>
</dbReference>
<dbReference type="RefSeq" id="WP_408084599.1">
    <property type="nucleotide sequence ID" value="NZ_JBELPZ010000006.1"/>
</dbReference>
<keyword evidence="2" id="KW-0808">Transferase</keyword>
<proteinExistence type="predicted"/>
<dbReference type="Gene3D" id="3.90.550.10">
    <property type="entry name" value="Spore Coat Polysaccharide Biosynthesis Protein SpsA, Chain A"/>
    <property type="match status" value="1"/>
</dbReference>
<keyword evidence="5" id="KW-1185">Reference proteome</keyword>
<dbReference type="SUPFAM" id="SSF53448">
    <property type="entry name" value="Nucleotide-diphospho-sugar transferases"/>
    <property type="match status" value="1"/>
</dbReference>
<feature type="domain" description="Glycosyltransferase 2-like" evidence="3">
    <location>
        <begin position="12"/>
        <end position="123"/>
    </location>
</feature>
<evidence type="ECO:0000256" key="1">
    <source>
        <dbReference type="ARBA" id="ARBA00022676"/>
    </source>
</evidence>
<dbReference type="EMBL" id="JBELPZ010000006">
    <property type="protein sequence ID" value="MFL9844349.1"/>
    <property type="molecule type" value="Genomic_DNA"/>
</dbReference>
<evidence type="ECO:0000313" key="4">
    <source>
        <dbReference type="EMBL" id="MFL9844349.1"/>
    </source>
</evidence>
<dbReference type="Gene3D" id="3.40.50.2000">
    <property type="entry name" value="Glycogen Phosphorylase B"/>
    <property type="match status" value="2"/>
</dbReference>
<dbReference type="InterPro" id="IPR001173">
    <property type="entry name" value="Glyco_trans_2-like"/>
</dbReference>
<keyword evidence="1" id="KW-0328">Glycosyltransferase</keyword>
<protein>
    <submittedName>
        <fullName evidence="4">Glycosyltransferase family 9 protein</fullName>
    </submittedName>
</protein>
<dbReference type="PANTHER" id="PTHR30160:SF7">
    <property type="entry name" value="ADP-HEPTOSE--LPS HEPTOSYLTRANSFERASE 2"/>
    <property type="match status" value="1"/>
</dbReference>
<evidence type="ECO:0000256" key="2">
    <source>
        <dbReference type="ARBA" id="ARBA00022679"/>
    </source>
</evidence>
<reference evidence="4 5" key="1">
    <citation type="submission" date="2024-06" db="EMBL/GenBank/DDBJ databases">
        <authorList>
            <person name="Kaempfer P."/>
            <person name="Viver T."/>
        </authorList>
    </citation>
    <scope>NUCLEOTIDE SEQUENCE [LARGE SCALE GENOMIC DNA]</scope>
    <source>
        <strain evidence="4 5">ST-119</strain>
    </source>
</reference>
<comment type="caution">
    <text evidence="4">The sequence shown here is derived from an EMBL/GenBank/DDBJ whole genome shotgun (WGS) entry which is preliminary data.</text>
</comment>
<name>A0ABW8YVL0_9FLAO</name>
<sequence length="611" mass="71946">MSDNKIKISALAIVYNEEHNIRKYLQNMSFADEIVIVDSYSTDDTPTIIKQEFPHVRFHQRAFDDFSSQRNYTLDLATYDWVMFFDADERITQKGIDEIIYILNNEPEEVALWVKRVFYYQGRPLVNTNFNEDRTARVFRKSKCRYTDKLVHEKLEINGKSRVLKYPIEHYSFINKQDFLNKRLQYSKLKAREFYAEGIRPNVFHFTIRPAFRFFKYYVLKFGFFNGRRGYEIAHILGYHVYMRYVYLKEMNKVPRKVLVIQQKMIGDVLASSSICRILKKAYPESEIDYMIYDFTMPVVEHNPYIDNIILYKDDFRKNRYKLIRFALSIRKKKYDAVIDAYNKWESGIITLVSGAKTRIGYKKWYTSFFYDNTIEPNWRVPDSALVHRMQLAEALTGTAEQPAFPKIYLKPEEKQEAAQKIKQWAGQVPVIMVSVLGSDVIKSLPAAEMAKVIDAVAKNNNIKLIFNYLPKQTPLAQEIYNLCLPETRSKILFDFYIDSLRGFMAVVSQCIALIGNEGGAVNMAKALDIPTFTIFSPWINKTSWNMLEDGEKHEAIHLQDYYPDLYGEKHPKEFKDKATELYKKLTFSLFENKLKKFVTHIVKQTEPHHL</sequence>
<dbReference type="InterPro" id="IPR051199">
    <property type="entry name" value="LPS_LOS_Heptosyltrfase"/>
</dbReference>
<dbReference type="InterPro" id="IPR002201">
    <property type="entry name" value="Glyco_trans_9"/>
</dbReference>
<evidence type="ECO:0000259" key="3">
    <source>
        <dbReference type="Pfam" id="PF00535"/>
    </source>
</evidence>
<evidence type="ECO:0000313" key="5">
    <source>
        <dbReference type="Proteomes" id="UP001629156"/>
    </source>
</evidence>
<dbReference type="CDD" id="cd02511">
    <property type="entry name" value="Beta4Glucosyltransferase"/>
    <property type="match status" value="1"/>
</dbReference>
<dbReference type="PANTHER" id="PTHR30160">
    <property type="entry name" value="TETRAACYLDISACCHARIDE 4'-KINASE-RELATED"/>
    <property type="match status" value="1"/>
</dbReference>
<dbReference type="CDD" id="cd03789">
    <property type="entry name" value="GT9_LPS_heptosyltransferase"/>
    <property type="match status" value="1"/>
</dbReference>
<dbReference type="InterPro" id="IPR029044">
    <property type="entry name" value="Nucleotide-diphossugar_trans"/>
</dbReference>
<dbReference type="Pfam" id="PF00535">
    <property type="entry name" value="Glycos_transf_2"/>
    <property type="match status" value="1"/>
</dbReference>
<organism evidence="4 5">
    <name type="scientific">Flavobacterium rhizosphaerae</name>
    <dbReference type="NCBI Taxonomy" id="3163298"/>
    <lineage>
        <taxon>Bacteria</taxon>
        <taxon>Pseudomonadati</taxon>
        <taxon>Bacteroidota</taxon>
        <taxon>Flavobacteriia</taxon>
        <taxon>Flavobacteriales</taxon>
        <taxon>Flavobacteriaceae</taxon>
        <taxon>Flavobacterium</taxon>
    </lineage>
</organism>
<dbReference type="SUPFAM" id="SSF53756">
    <property type="entry name" value="UDP-Glycosyltransferase/glycogen phosphorylase"/>
    <property type="match status" value="1"/>
</dbReference>